<evidence type="ECO:0000256" key="5">
    <source>
        <dbReference type="ARBA" id="ARBA00023242"/>
    </source>
</evidence>
<organism evidence="7 8">
    <name type="scientific">Erythroxylum novogranatense</name>
    <dbReference type="NCBI Taxonomy" id="1862640"/>
    <lineage>
        <taxon>Eukaryota</taxon>
        <taxon>Viridiplantae</taxon>
        <taxon>Streptophyta</taxon>
        <taxon>Embryophyta</taxon>
        <taxon>Tracheophyta</taxon>
        <taxon>Spermatophyta</taxon>
        <taxon>Magnoliopsida</taxon>
        <taxon>eudicotyledons</taxon>
        <taxon>Gunneridae</taxon>
        <taxon>Pentapetalae</taxon>
        <taxon>rosids</taxon>
        <taxon>fabids</taxon>
        <taxon>Malpighiales</taxon>
        <taxon>Erythroxylaceae</taxon>
        <taxon>Erythroxylum</taxon>
    </lineage>
</organism>
<evidence type="ECO:0000313" key="7">
    <source>
        <dbReference type="EMBL" id="KAJ8773901.1"/>
    </source>
</evidence>
<reference evidence="7 8" key="1">
    <citation type="submission" date="2021-09" db="EMBL/GenBank/DDBJ databases">
        <title>Genomic insights and catalytic innovation underlie evolution of tropane alkaloids biosynthesis.</title>
        <authorList>
            <person name="Wang Y.-J."/>
            <person name="Tian T."/>
            <person name="Huang J.-P."/>
            <person name="Huang S.-X."/>
        </authorList>
    </citation>
    <scope>NUCLEOTIDE SEQUENCE [LARGE SCALE GENOMIC DNA]</scope>
    <source>
        <strain evidence="7">KIB-2018</strain>
        <tissue evidence="7">Leaf</tissue>
    </source>
</reference>
<keyword evidence="2" id="KW-0805">Transcription regulation</keyword>
<dbReference type="SUPFAM" id="SSF101936">
    <property type="entry name" value="DNA-binding pseudobarrel domain"/>
    <property type="match status" value="1"/>
</dbReference>
<dbReference type="AlphaFoldDB" id="A0AAV8U3P1"/>
<comment type="subcellular location">
    <subcellularLocation>
        <location evidence="1">Nucleus</location>
    </subcellularLocation>
</comment>
<dbReference type="GO" id="GO:0005634">
    <property type="term" value="C:nucleus"/>
    <property type="evidence" value="ECO:0007669"/>
    <property type="project" value="UniProtKB-SubCell"/>
</dbReference>
<evidence type="ECO:0000256" key="3">
    <source>
        <dbReference type="ARBA" id="ARBA00023125"/>
    </source>
</evidence>
<protein>
    <recommendedName>
        <fullName evidence="9">B3 domain-containing protein</fullName>
    </recommendedName>
</protein>
<comment type="caution">
    <text evidence="7">The sequence shown here is derived from an EMBL/GenBank/DDBJ whole genome shotgun (WGS) entry which is preliminary data.</text>
</comment>
<proteinExistence type="predicted"/>
<evidence type="ECO:0000256" key="4">
    <source>
        <dbReference type="ARBA" id="ARBA00023163"/>
    </source>
</evidence>
<dbReference type="PANTHER" id="PTHR31541:SF25">
    <property type="entry name" value="GAMMA-GLIADIN B"/>
    <property type="match status" value="1"/>
</dbReference>
<keyword evidence="3" id="KW-0238">DNA-binding</keyword>
<evidence type="ECO:0000256" key="2">
    <source>
        <dbReference type="ARBA" id="ARBA00023015"/>
    </source>
</evidence>
<sequence length="279" mass="31978">MMQNKKKNKVKQQHQQLSSVVDLASFFSLPPSCKKKRGSNGVPKPEDKPQSLEYEDLASKDGNFEDAARQELKDPVFTTKELSLSCEDQHLESLMMKVKNVKRRCYKSDGKVKEVGQVKKRKVMKFGSFEQLGVSASEMPADMKDYIENFGGTNPVIVIVKPLYRTDLSRHHGRFTFPLNQIKNEFLTLEEKAELDNKRPLNVGFIEPSFDINSSMRLTKRTMKNTSCYTLTSGWNSVLDKEKNDMEEGDWAQLWSFRWSGNLHFSLTLLRATSRGYGS</sequence>
<evidence type="ECO:0008006" key="9">
    <source>
        <dbReference type="Google" id="ProtNLM"/>
    </source>
</evidence>
<dbReference type="GO" id="GO:0003677">
    <property type="term" value="F:DNA binding"/>
    <property type="evidence" value="ECO:0007669"/>
    <property type="project" value="UniProtKB-KW"/>
</dbReference>
<dbReference type="Gene3D" id="2.40.330.10">
    <property type="entry name" value="DNA-binding pseudobarrel domain"/>
    <property type="match status" value="1"/>
</dbReference>
<name>A0AAV8U3P1_9ROSI</name>
<evidence type="ECO:0000313" key="8">
    <source>
        <dbReference type="Proteomes" id="UP001159364"/>
    </source>
</evidence>
<gene>
    <name evidence="7" type="ORF">K2173_009332</name>
</gene>
<feature type="region of interest" description="Disordered" evidence="6">
    <location>
        <begin position="30"/>
        <end position="51"/>
    </location>
</feature>
<evidence type="ECO:0000256" key="1">
    <source>
        <dbReference type="ARBA" id="ARBA00004123"/>
    </source>
</evidence>
<dbReference type="Proteomes" id="UP001159364">
    <property type="component" value="Linkage Group LG01"/>
</dbReference>
<keyword evidence="4" id="KW-0804">Transcription</keyword>
<evidence type="ECO:0000256" key="6">
    <source>
        <dbReference type="SAM" id="MobiDB-lite"/>
    </source>
</evidence>
<dbReference type="EMBL" id="JAIWQS010000001">
    <property type="protein sequence ID" value="KAJ8773901.1"/>
    <property type="molecule type" value="Genomic_DNA"/>
</dbReference>
<keyword evidence="5" id="KW-0539">Nucleus</keyword>
<dbReference type="PANTHER" id="PTHR31541">
    <property type="entry name" value="B3 DOMAIN PLANT PROTEIN-RELATED"/>
    <property type="match status" value="1"/>
</dbReference>
<keyword evidence="8" id="KW-1185">Reference proteome</keyword>
<dbReference type="InterPro" id="IPR005508">
    <property type="entry name" value="At2g31720-like"/>
</dbReference>
<accession>A0AAV8U3P1</accession>
<dbReference type="InterPro" id="IPR015300">
    <property type="entry name" value="DNA-bd_pseudobarrel_sf"/>
</dbReference>
<dbReference type="Pfam" id="PF03754">
    <property type="entry name" value="At2g31720-like"/>
    <property type="match status" value="1"/>
</dbReference>